<organism evidence="9 10">
    <name type="scientific">Lacibacter luteus</name>
    <dbReference type="NCBI Taxonomy" id="2508719"/>
    <lineage>
        <taxon>Bacteria</taxon>
        <taxon>Pseudomonadati</taxon>
        <taxon>Bacteroidota</taxon>
        <taxon>Chitinophagia</taxon>
        <taxon>Chitinophagales</taxon>
        <taxon>Chitinophagaceae</taxon>
        <taxon>Lacibacter</taxon>
    </lineage>
</organism>
<evidence type="ECO:0000313" key="10">
    <source>
        <dbReference type="Proteomes" id="UP000290204"/>
    </source>
</evidence>
<dbReference type="InterPro" id="IPR012944">
    <property type="entry name" value="SusD_RagB_dom"/>
</dbReference>
<keyword evidence="10" id="KW-1185">Reference proteome</keyword>
<evidence type="ECO:0000256" key="6">
    <source>
        <dbReference type="SAM" id="SignalP"/>
    </source>
</evidence>
<keyword evidence="4" id="KW-0472">Membrane</keyword>
<accession>A0A4Q1CIE6</accession>
<comment type="caution">
    <text evidence="9">The sequence shown here is derived from an EMBL/GenBank/DDBJ whole genome shotgun (WGS) entry which is preliminary data.</text>
</comment>
<evidence type="ECO:0000256" key="1">
    <source>
        <dbReference type="ARBA" id="ARBA00004442"/>
    </source>
</evidence>
<evidence type="ECO:0000256" key="3">
    <source>
        <dbReference type="ARBA" id="ARBA00022729"/>
    </source>
</evidence>
<name>A0A4Q1CIE6_9BACT</name>
<gene>
    <name evidence="9" type="ORF">ESA94_07805</name>
</gene>
<feature type="domain" description="SusD-like N-terminal" evidence="8">
    <location>
        <begin position="95"/>
        <end position="250"/>
    </location>
</feature>
<dbReference type="Proteomes" id="UP000290204">
    <property type="component" value="Unassembled WGS sequence"/>
</dbReference>
<evidence type="ECO:0000256" key="5">
    <source>
        <dbReference type="ARBA" id="ARBA00023237"/>
    </source>
</evidence>
<feature type="signal peptide" evidence="6">
    <location>
        <begin position="1"/>
        <end position="17"/>
    </location>
</feature>
<dbReference type="Gene3D" id="1.25.40.390">
    <property type="match status" value="1"/>
</dbReference>
<protein>
    <submittedName>
        <fullName evidence="9">RagB/SusD family nutrient uptake outer membrane protein</fullName>
    </submittedName>
</protein>
<comment type="similarity">
    <text evidence="2">Belongs to the SusD family.</text>
</comment>
<dbReference type="CDD" id="cd08977">
    <property type="entry name" value="SusD"/>
    <property type="match status" value="1"/>
</dbReference>
<evidence type="ECO:0000256" key="4">
    <source>
        <dbReference type="ARBA" id="ARBA00023136"/>
    </source>
</evidence>
<dbReference type="PROSITE" id="PS51257">
    <property type="entry name" value="PROKAR_LIPOPROTEIN"/>
    <property type="match status" value="1"/>
</dbReference>
<sequence length="498" mass="54106">MKYLTIKKALIVFAAVATLQACTKKEVIELTPEFSLDALENPSSMKQVEEVLTGAYSRFRAADYYGSGSGTGAGWALMPDVLSDNLYEVTSETLANSRAMADWIYNQSTGQVYNLYQAPYNTIAVANIVLRDVDKFTNSTNQLKANRIKGQAYAIRALAHFDLFRYFGTSFDRNSTTALALGYTTEFTVSSALKPSRLSNKDYYDKLLADIGQAITLLGNIDQAINTASGLTRPYLDLNAAYAIQARIHLYAGNWAEAVTAATNALNGRPLANTQAAFSGMYNQTSRGEIIWNVQFEAGQSGPTFLVYFVTSSRNYFRPAPEVATVAGTSGLIQNNDIRYSAYFTPVGTGGLGLTKYKGKGTATDGNANFPAIRSGEMYLIRAEANARLGGTNEVAALADLNNLRAARISGYVPVVLSGTALINAIADERRRELVGEGHRFFDLKRTTRTIQRGSVCGTSVSAAGDCSLAPTDREWALPIHEQIRNANPNMVQNPGYN</sequence>
<proteinExistence type="inferred from homology"/>
<dbReference type="InterPro" id="IPR033985">
    <property type="entry name" value="SusD-like_N"/>
</dbReference>
<keyword evidence="5" id="KW-0998">Cell outer membrane</keyword>
<evidence type="ECO:0000313" key="9">
    <source>
        <dbReference type="EMBL" id="RXK60366.1"/>
    </source>
</evidence>
<dbReference type="SUPFAM" id="SSF48452">
    <property type="entry name" value="TPR-like"/>
    <property type="match status" value="1"/>
</dbReference>
<evidence type="ECO:0000259" key="7">
    <source>
        <dbReference type="Pfam" id="PF07980"/>
    </source>
</evidence>
<dbReference type="EMBL" id="SDHW01000002">
    <property type="protein sequence ID" value="RXK60366.1"/>
    <property type="molecule type" value="Genomic_DNA"/>
</dbReference>
<dbReference type="GO" id="GO:0009279">
    <property type="term" value="C:cell outer membrane"/>
    <property type="evidence" value="ECO:0007669"/>
    <property type="project" value="UniProtKB-SubCell"/>
</dbReference>
<reference evidence="9 10" key="1">
    <citation type="submission" date="2019-01" db="EMBL/GenBank/DDBJ databases">
        <title>Lacibacter sp. strain TTM-7.</title>
        <authorList>
            <person name="Chen W.-M."/>
        </authorList>
    </citation>
    <scope>NUCLEOTIDE SEQUENCE [LARGE SCALE GENOMIC DNA]</scope>
    <source>
        <strain evidence="9 10">TTM-7</strain>
    </source>
</reference>
<comment type="subcellular location">
    <subcellularLocation>
        <location evidence="1">Cell outer membrane</location>
    </subcellularLocation>
</comment>
<dbReference type="RefSeq" id="WP_129130326.1">
    <property type="nucleotide sequence ID" value="NZ_SDHW01000002.1"/>
</dbReference>
<feature type="domain" description="RagB/SusD" evidence="7">
    <location>
        <begin position="357"/>
        <end position="497"/>
    </location>
</feature>
<evidence type="ECO:0000256" key="2">
    <source>
        <dbReference type="ARBA" id="ARBA00006275"/>
    </source>
</evidence>
<evidence type="ECO:0000259" key="8">
    <source>
        <dbReference type="Pfam" id="PF14322"/>
    </source>
</evidence>
<dbReference type="Pfam" id="PF14322">
    <property type="entry name" value="SusD-like_3"/>
    <property type="match status" value="1"/>
</dbReference>
<dbReference type="OrthoDB" id="1080118at2"/>
<dbReference type="Pfam" id="PF07980">
    <property type="entry name" value="SusD_RagB"/>
    <property type="match status" value="1"/>
</dbReference>
<dbReference type="InterPro" id="IPR011990">
    <property type="entry name" value="TPR-like_helical_dom_sf"/>
</dbReference>
<feature type="chain" id="PRO_5020580310" evidence="6">
    <location>
        <begin position="18"/>
        <end position="498"/>
    </location>
</feature>
<keyword evidence="3 6" id="KW-0732">Signal</keyword>
<dbReference type="AlphaFoldDB" id="A0A4Q1CIE6"/>